<gene>
    <name evidence="1" type="ORF">GOP47_0018902</name>
</gene>
<dbReference type="OrthoDB" id="2020323at2759"/>
<dbReference type="AlphaFoldDB" id="A0A9D4Z8K9"/>
<keyword evidence="2" id="KW-1185">Reference proteome</keyword>
<accession>A0A9D4Z8K9</accession>
<dbReference type="EMBL" id="JABFUD020000018">
    <property type="protein sequence ID" value="KAI5066278.1"/>
    <property type="molecule type" value="Genomic_DNA"/>
</dbReference>
<protein>
    <submittedName>
        <fullName evidence="1">Uncharacterized protein</fullName>
    </submittedName>
</protein>
<dbReference type="PANTHER" id="PTHR37727:SF1">
    <property type="entry name" value="ECOTROPIC VIRAL INTEGRATION SITE PROTEIN"/>
    <property type="match status" value="1"/>
</dbReference>
<sequence length="129" mass="14099">MGEASEAVLKHEQLFNYLHQLLIQIEEQTGKPDLELREKLEALSREITRSPSSAAAQLGDIEIAQELDKLSAKLDFVEERIAPAVVDPEVQNLLSATAELWIPTITASSQDRVSIAAASSNINSSDRSS</sequence>
<evidence type="ECO:0000313" key="1">
    <source>
        <dbReference type="EMBL" id="KAI5066278.1"/>
    </source>
</evidence>
<dbReference type="Proteomes" id="UP000886520">
    <property type="component" value="Chromosome 18"/>
</dbReference>
<organism evidence="1 2">
    <name type="scientific">Adiantum capillus-veneris</name>
    <name type="common">Maidenhair fern</name>
    <dbReference type="NCBI Taxonomy" id="13818"/>
    <lineage>
        <taxon>Eukaryota</taxon>
        <taxon>Viridiplantae</taxon>
        <taxon>Streptophyta</taxon>
        <taxon>Embryophyta</taxon>
        <taxon>Tracheophyta</taxon>
        <taxon>Polypodiopsida</taxon>
        <taxon>Polypodiidae</taxon>
        <taxon>Polypodiales</taxon>
        <taxon>Pteridineae</taxon>
        <taxon>Pteridaceae</taxon>
        <taxon>Vittarioideae</taxon>
        <taxon>Adiantum</taxon>
    </lineage>
</organism>
<proteinExistence type="predicted"/>
<name>A0A9D4Z8K9_ADICA</name>
<comment type="caution">
    <text evidence="1">The sequence shown here is derived from an EMBL/GenBank/DDBJ whole genome shotgun (WGS) entry which is preliminary data.</text>
</comment>
<dbReference type="PANTHER" id="PTHR37727">
    <property type="entry name" value="ECOTROPIC VIRAL INTEGRATION SITE PROTEIN"/>
    <property type="match status" value="1"/>
</dbReference>
<reference evidence="1" key="1">
    <citation type="submission" date="2021-01" db="EMBL/GenBank/DDBJ databases">
        <title>Adiantum capillus-veneris genome.</title>
        <authorList>
            <person name="Fang Y."/>
            <person name="Liao Q."/>
        </authorList>
    </citation>
    <scope>NUCLEOTIDE SEQUENCE</scope>
    <source>
        <strain evidence="1">H3</strain>
        <tissue evidence="1">Leaf</tissue>
    </source>
</reference>
<evidence type="ECO:0000313" key="2">
    <source>
        <dbReference type="Proteomes" id="UP000886520"/>
    </source>
</evidence>